<reference evidence="1" key="1">
    <citation type="submission" date="2019-09" db="EMBL/GenBank/DDBJ databases">
        <title>In-depth cultivation of the pig gut microbiome towards novel bacterial diversity and tailored functional studies.</title>
        <authorList>
            <person name="Wylensek D."/>
            <person name="Hitch T.C.A."/>
            <person name="Clavel T."/>
        </authorList>
    </citation>
    <scope>NUCLEOTIDE SEQUENCE</scope>
    <source>
        <strain evidence="1">RF-744-FAT-WT-3</strain>
    </source>
</reference>
<accession>A0A6A8M888</accession>
<dbReference type="AlphaFoldDB" id="A0A6A8M888"/>
<organism evidence="1">
    <name type="scientific">Baileyella intestinalis</name>
    <dbReference type="NCBI Taxonomy" id="2606709"/>
    <lineage>
        <taxon>Bacteria</taxon>
        <taxon>Bacillati</taxon>
        <taxon>Bacillota</taxon>
        <taxon>Clostridia</taxon>
        <taxon>Peptostreptococcales</taxon>
        <taxon>Anaerovoracaceae</taxon>
        <taxon>Baileyella</taxon>
    </lineage>
</organism>
<dbReference type="EMBL" id="VUNB01000003">
    <property type="protein sequence ID" value="MST68728.1"/>
    <property type="molecule type" value="Genomic_DNA"/>
</dbReference>
<proteinExistence type="predicted"/>
<name>A0A6A8M888_9FIRM</name>
<comment type="caution">
    <text evidence="1">The sequence shown here is derived from an EMBL/GenBank/DDBJ whole genome shotgun (WGS) entry which is preliminary data.</text>
</comment>
<protein>
    <submittedName>
        <fullName evidence="1">Uncharacterized protein</fullName>
    </submittedName>
</protein>
<evidence type="ECO:0000313" key="1">
    <source>
        <dbReference type="EMBL" id="MST68728.1"/>
    </source>
</evidence>
<sequence length="205" mass="23897">MKNELNHFMIGASYGGNQEWFSNFMMRLGGCAAETACDSSVYFAREKGITEAYPYDAQHLTRREYVDFSRIMEPYLRPRRSGIDRLDIFIDGYGQYLKDRGIDSIAMTGLDGNCPVEKAREAIISQIDRGLPVPVLLLRHKNRKFKDYNWHWFLINGYKNLDKNHTLVKAVTYSEYQWLPLEDLWNTGFDRKGGLILYDIKDSRS</sequence>
<gene>
    <name evidence="1" type="ORF">FYJ66_03870</name>
</gene>